<evidence type="ECO:0000313" key="2">
    <source>
        <dbReference type="EMBL" id="GAA4750403.1"/>
    </source>
</evidence>
<dbReference type="Proteomes" id="UP001500121">
    <property type="component" value="Unassembled WGS sequence"/>
</dbReference>
<feature type="region of interest" description="Disordered" evidence="1">
    <location>
        <begin position="108"/>
        <end position="136"/>
    </location>
</feature>
<evidence type="ECO:0000313" key="3">
    <source>
        <dbReference type="Proteomes" id="UP001500121"/>
    </source>
</evidence>
<organism evidence="2 3">
    <name type="scientific">Amnibacterium soli</name>
    <dbReference type="NCBI Taxonomy" id="1282736"/>
    <lineage>
        <taxon>Bacteria</taxon>
        <taxon>Bacillati</taxon>
        <taxon>Actinomycetota</taxon>
        <taxon>Actinomycetes</taxon>
        <taxon>Micrococcales</taxon>
        <taxon>Microbacteriaceae</taxon>
        <taxon>Amnibacterium</taxon>
    </lineage>
</organism>
<gene>
    <name evidence="2" type="ORF">GCM10025783_23660</name>
</gene>
<name>A0ABP8Z9K5_9MICO</name>
<sequence length="136" mass="14828">MSAAFLRRLGPLWRVQRQRHPRAAARIETAALAARGGLADEVRTLRSRVAELERDHLLLAAHVATLTEQVGSGTRAEPVDTDAEAARQRARLAAVAFYEERIGRLEQQVGRRGHARSARSEASGGRTSGEREGTAP</sequence>
<keyword evidence="3" id="KW-1185">Reference proteome</keyword>
<reference evidence="3" key="1">
    <citation type="journal article" date="2019" name="Int. J. Syst. Evol. Microbiol.">
        <title>The Global Catalogue of Microorganisms (GCM) 10K type strain sequencing project: providing services to taxonomists for standard genome sequencing and annotation.</title>
        <authorList>
            <consortium name="The Broad Institute Genomics Platform"/>
            <consortium name="The Broad Institute Genome Sequencing Center for Infectious Disease"/>
            <person name="Wu L."/>
            <person name="Ma J."/>
        </authorList>
    </citation>
    <scope>NUCLEOTIDE SEQUENCE [LARGE SCALE GENOMIC DNA]</scope>
    <source>
        <strain evidence="3">JCM 19015</strain>
    </source>
</reference>
<dbReference type="EMBL" id="BAABLP010000004">
    <property type="protein sequence ID" value="GAA4750403.1"/>
    <property type="molecule type" value="Genomic_DNA"/>
</dbReference>
<comment type="caution">
    <text evidence="2">The sequence shown here is derived from an EMBL/GenBank/DDBJ whole genome shotgun (WGS) entry which is preliminary data.</text>
</comment>
<accession>A0ABP8Z9K5</accession>
<dbReference type="RefSeq" id="WP_345481406.1">
    <property type="nucleotide sequence ID" value="NZ_BAABLP010000004.1"/>
</dbReference>
<protein>
    <submittedName>
        <fullName evidence="2">Uncharacterized protein</fullName>
    </submittedName>
</protein>
<evidence type="ECO:0000256" key="1">
    <source>
        <dbReference type="SAM" id="MobiDB-lite"/>
    </source>
</evidence>
<proteinExistence type="predicted"/>